<feature type="compositionally biased region" description="Polar residues" evidence="3">
    <location>
        <begin position="101"/>
        <end position="110"/>
    </location>
</feature>
<evidence type="ECO:0000313" key="7">
    <source>
        <dbReference type="Proteomes" id="UP000823990"/>
    </source>
</evidence>
<dbReference type="Pfam" id="PF01915">
    <property type="entry name" value="Glyco_hydro_3_C"/>
    <property type="match status" value="1"/>
</dbReference>
<keyword evidence="4" id="KW-0732">Signal</keyword>
<evidence type="ECO:0000313" key="6">
    <source>
        <dbReference type="EMBL" id="HIW02133.1"/>
    </source>
</evidence>
<dbReference type="Gene3D" id="3.20.20.300">
    <property type="entry name" value="Glycoside hydrolase, family 3, N-terminal domain"/>
    <property type="match status" value="1"/>
</dbReference>
<dbReference type="Gene3D" id="2.60.40.10">
    <property type="entry name" value="Immunoglobulins"/>
    <property type="match status" value="2"/>
</dbReference>
<dbReference type="InterPro" id="IPR026891">
    <property type="entry name" value="Fn3-like"/>
</dbReference>
<dbReference type="PANTHER" id="PTHR42715:SF10">
    <property type="entry name" value="BETA-GLUCOSIDASE"/>
    <property type="match status" value="1"/>
</dbReference>
<dbReference type="InterPro" id="IPR017853">
    <property type="entry name" value="GH"/>
</dbReference>
<dbReference type="Gene3D" id="3.40.50.1700">
    <property type="entry name" value="Glycoside hydrolase family 3 C-terminal domain"/>
    <property type="match status" value="1"/>
</dbReference>
<proteinExistence type="inferred from homology"/>
<dbReference type="PRINTS" id="PR00133">
    <property type="entry name" value="GLHYDRLASE3"/>
</dbReference>
<evidence type="ECO:0000259" key="5">
    <source>
        <dbReference type="SMART" id="SM01217"/>
    </source>
</evidence>
<feature type="compositionally biased region" description="Basic and acidic residues" evidence="3">
    <location>
        <begin position="56"/>
        <end position="83"/>
    </location>
</feature>
<dbReference type="Proteomes" id="UP000823990">
    <property type="component" value="Unassembled WGS sequence"/>
</dbReference>
<evidence type="ECO:0000256" key="2">
    <source>
        <dbReference type="ARBA" id="ARBA00022801"/>
    </source>
</evidence>
<dbReference type="EMBL" id="DXHS01000038">
    <property type="protein sequence ID" value="HIW02133.1"/>
    <property type="molecule type" value="Genomic_DNA"/>
</dbReference>
<evidence type="ECO:0000256" key="4">
    <source>
        <dbReference type="SAM" id="SignalP"/>
    </source>
</evidence>
<feature type="signal peptide" evidence="4">
    <location>
        <begin position="1"/>
        <end position="30"/>
    </location>
</feature>
<dbReference type="Pfam" id="PF14310">
    <property type="entry name" value="Fn3-like"/>
    <property type="match status" value="1"/>
</dbReference>
<feature type="region of interest" description="Disordered" evidence="3">
    <location>
        <begin position="56"/>
        <end position="110"/>
    </location>
</feature>
<dbReference type="GO" id="GO:0005509">
    <property type="term" value="F:calcium ion binding"/>
    <property type="evidence" value="ECO:0007669"/>
    <property type="project" value="InterPro"/>
</dbReference>
<protein>
    <submittedName>
        <fullName evidence="6">Glycoside hydrolase family 3 C-terminal domain-containing protein</fullName>
    </submittedName>
</protein>
<dbReference type="GO" id="GO:0005975">
    <property type="term" value="P:carbohydrate metabolic process"/>
    <property type="evidence" value="ECO:0007669"/>
    <property type="project" value="InterPro"/>
</dbReference>
<sequence>MKKRISTKWKALAVAMLTVLICVVMCFSFAACGSTAPYIGDDGYWYVNGEKTEYKAAGEKGEPGDKGDKGDPGAKGDKGDKGDPGSSAEIGGRDDVYSPSADVTETLVQPKATRSGNIDAKGKFYSDYATHEEEQLANKELAIEIAAEGFTLLKNADNALPLRSEKKITVFGARSTNYVHSGGGSGSGTPNANGIAQSTVKGALENAGFSVNPKTIQMYERENASSELGMEYYTEAVTSTYKTYDDAALILFSRTGSEGGDLATHDVDGHSDPDDHYLQLTDNEEALIKHVKKYFPTQKIVVALNSSNVMQIPELIEEKTATNLGVDAVLWIGGPGNNGMEALGKILSGEVNPSGHTTDLWARDFKKAPTWTNSHDQTQHKNADGTRMEASFYHDGEATEFYTLQYREDIYMGYRYYETMATDMNAAEVGSGDKWYEETVLYPFGYGMSYTDFEWKLDNIAETATIDAANQTITMRVWVKNTGDVAGKDVVQVYYTAPYTKGEIEKASTNLVGFAKTDLLEPGEAQVVTVKFTAQEMASFDWNDANKNGFKGYELEAGDYVVSINRNSHEVVDSVTRTVSEDIKCETDYITGNKVEPIFVDKYTSVNDNLIENKISRANGLKQPEIATAEDRELTAEEYQRLKDQYSYRSYQDKPTDPWYVKEGGMPDNWTQATEHEEDYSDVELKLADMAGIPYNESRIVDGEVVVKNDANTEKWDEFMNQLTWTEMCDLIATGTGAIALPSIGKLADKSADGPVQEKGNPLGTLYPSAPILAATFNIDLAAEFGRAVGNDCIYSGVTCWLGPGLNTHRSPFTGRNFEYLSEDGMHAALIAENIIREVTAKGVLTYLKHFFLNDQEAHRMDEGGIATFATEQTMREIYLKPFEHVVKNGNCFAMMSSFNRVGYEVMATNWAAHRTLLRDEWGFTGAMVTDAWAKMYTSLDLLARAGDEQVLGQSSSFPENSLHYGEWSAADNCVKVAANAEAEDSKTYTVLSPTHYYAVRRSAQAVLYTRANSLANNNAYKGDAVILDANFSVGVAGSFTIKMPGFFDAEFSMSSDEMKKLPGGLKFDAASGTISGTVEDGFVGDYPVVVDVKCDGGRVSTDLTVNIHTADKWRSNGAGLRSDTITVKAGEEYDSVFDCPTYGYGTNVPDARNRHIFNWGVDAEGTKWSLNADRRFSDLIAKDRDDFVEYNEYNFEIWLDDTQLIEGGAAVHGLKFEHVKGTHYGSTQFTDEGSYEINTGARLYGTPDVGTYELKIVINAPWCGSKFGAISLYPPQYGAGWVEFVKTLTLVVEDAEV</sequence>
<evidence type="ECO:0000256" key="1">
    <source>
        <dbReference type="ARBA" id="ARBA00005336"/>
    </source>
</evidence>
<dbReference type="InterPro" id="IPR050288">
    <property type="entry name" value="Cellulose_deg_GH3"/>
</dbReference>
<dbReference type="SUPFAM" id="SSF51445">
    <property type="entry name" value="(Trans)glycosidases"/>
    <property type="match status" value="1"/>
</dbReference>
<dbReference type="InterPro" id="IPR015919">
    <property type="entry name" value="Cadherin-like_sf"/>
</dbReference>
<dbReference type="GO" id="GO:0016020">
    <property type="term" value="C:membrane"/>
    <property type="evidence" value="ECO:0007669"/>
    <property type="project" value="InterPro"/>
</dbReference>
<dbReference type="Pfam" id="PF05345">
    <property type="entry name" value="He_PIG"/>
    <property type="match status" value="1"/>
</dbReference>
<feature type="domain" description="Fibronectin type III-like" evidence="5">
    <location>
        <begin position="489"/>
        <end position="568"/>
    </location>
</feature>
<accession>A0A9D1TQW1</accession>
<dbReference type="InterPro" id="IPR013783">
    <property type="entry name" value="Ig-like_fold"/>
</dbReference>
<dbReference type="InterPro" id="IPR036881">
    <property type="entry name" value="Glyco_hydro_3_C_sf"/>
</dbReference>
<dbReference type="InterPro" id="IPR001764">
    <property type="entry name" value="Glyco_hydro_3_N"/>
</dbReference>
<name>A0A9D1TQW1_9FIRM</name>
<keyword evidence="2 6" id="KW-0378">Hydrolase</keyword>
<dbReference type="SMART" id="SM01217">
    <property type="entry name" value="Fn3_like"/>
    <property type="match status" value="1"/>
</dbReference>
<reference evidence="6" key="2">
    <citation type="submission" date="2021-04" db="EMBL/GenBank/DDBJ databases">
        <authorList>
            <person name="Gilroy R."/>
        </authorList>
    </citation>
    <scope>NUCLEOTIDE SEQUENCE</scope>
    <source>
        <strain evidence="6">12435</strain>
    </source>
</reference>
<dbReference type="InterPro" id="IPR036962">
    <property type="entry name" value="Glyco_hydro_3_N_sf"/>
</dbReference>
<dbReference type="GO" id="GO:0004553">
    <property type="term" value="F:hydrolase activity, hydrolyzing O-glycosyl compounds"/>
    <property type="evidence" value="ECO:0007669"/>
    <property type="project" value="InterPro"/>
</dbReference>
<dbReference type="PANTHER" id="PTHR42715">
    <property type="entry name" value="BETA-GLUCOSIDASE"/>
    <property type="match status" value="1"/>
</dbReference>
<dbReference type="Pfam" id="PF00933">
    <property type="entry name" value="Glyco_hydro_3"/>
    <property type="match status" value="1"/>
</dbReference>
<organism evidence="6 7">
    <name type="scientific">Candidatus Protoclostridium stercorigallinarum</name>
    <dbReference type="NCBI Taxonomy" id="2838741"/>
    <lineage>
        <taxon>Bacteria</taxon>
        <taxon>Bacillati</taxon>
        <taxon>Bacillota</taxon>
        <taxon>Clostridia</taxon>
        <taxon>Candidatus Protoclostridium</taxon>
    </lineage>
</organism>
<reference evidence="6" key="1">
    <citation type="journal article" date="2021" name="PeerJ">
        <title>Extensive microbial diversity within the chicken gut microbiome revealed by metagenomics and culture.</title>
        <authorList>
            <person name="Gilroy R."/>
            <person name="Ravi A."/>
            <person name="Getino M."/>
            <person name="Pursley I."/>
            <person name="Horton D.L."/>
            <person name="Alikhan N.F."/>
            <person name="Baker D."/>
            <person name="Gharbi K."/>
            <person name="Hall N."/>
            <person name="Watson M."/>
            <person name="Adriaenssens E.M."/>
            <person name="Foster-Nyarko E."/>
            <person name="Jarju S."/>
            <person name="Secka A."/>
            <person name="Antonio M."/>
            <person name="Oren A."/>
            <person name="Chaudhuri R.R."/>
            <person name="La Ragione R."/>
            <person name="Hildebrand F."/>
            <person name="Pallen M.J."/>
        </authorList>
    </citation>
    <scope>NUCLEOTIDE SEQUENCE</scope>
    <source>
        <strain evidence="6">12435</strain>
    </source>
</reference>
<feature type="chain" id="PRO_5039271242" evidence="4">
    <location>
        <begin position="31"/>
        <end position="1298"/>
    </location>
</feature>
<comment type="caution">
    <text evidence="6">The sequence shown here is derived from an EMBL/GenBank/DDBJ whole genome shotgun (WGS) entry which is preliminary data.</text>
</comment>
<dbReference type="PROSITE" id="PS51257">
    <property type="entry name" value="PROKAR_LIPOPROTEIN"/>
    <property type="match status" value="1"/>
</dbReference>
<dbReference type="InterPro" id="IPR002772">
    <property type="entry name" value="Glyco_hydro_3_C"/>
</dbReference>
<evidence type="ECO:0000256" key="3">
    <source>
        <dbReference type="SAM" id="MobiDB-lite"/>
    </source>
</evidence>
<comment type="similarity">
    <text evidence="1">Belongs to the glycosyl hydrolase 3 family.</text>
</comment>
<dbReference type="SUPFAM" id="SSF49313">
    <property type="entry name" value="Cadherin-like"/>
    <property type="match status" value="1"/>
</dbReference>
<dbReference type="SUPFAM" id="SSF52279">
    <property type="entry name" value="Beta-D-glucan exohydrolase, C-terminal domain"/>
    <property type="match status" value="1"/>
</dbReference>
<gene>
    <name evidence="6" type="ORF">H9892_02210</name>
</gene>